<dbReference type="EMBL" id="CT868001">
    <property type="protein sequence ID" value="CAK59204.1"/>
    <property type="molecule type" value="Genomic_DNA"/>
</dbReference>
<dbReference type="RefSeq" id="XP_001426602.1">
    <property type="nucleotide sequence ID" value="XM_001426565.2"/>
</dbReference>
<dbReference type="HOGENOM" id="CLU_2215045_0_0_1"/>
<evidence type="ECO:0000313" key="2">
    <source>
        <dbReference type="Proteomes" id="UP000000600"/>
    </source>
</evidence>
<dbReference type="KEGG" id="ptm:GSPATT00029835001"/>
<dbReference type="InParanoid" id="A0BKY7"/>
<reference evidence="1 2" key="1">
    <citation type="journal article" date="2006" name="Nature">
        <title>Global trends of whole-genome duplications revealed by the ciliate Paramecium tetraurelia.</title>
        <authorList>
            <consortium name="Genoscope"/>
            <person name="Aury J.-M."/>
            <person name="Jaillon O."/>
            <person name="Duret L."/>
            <person name="Noel B."/>
            <person name="Jubin C."/>
            <person name="Porcel B.M."/>
            <person name="Segurens B."/>
            <person name="Daubin V."/>
            <person name="Anthouard V."/>
            <person name="Aiach N."/>
            <person name="Arnaiz O."/>
            <person name="Billaut A."/>
            <person name="Beisson J."/>
            <person name="Blanc I."/>
            <person name="Bouhouche K."/>
            <person name="Camara F."/>
            <person name="Duharcourt S."/>
            <person name="Guigo R."/>
            <person name="Gogendeau D."/>
            <person name="Katinka M."/>
            <person name="Keller A.-M."/>
            <person name="Kissmehl R."/>
            <person name="Klotz C."/>
            <person name="Koll F."/>
            <person name="Le Moue A."/>
            <person name="Lepere C."/>
            <person name="Malinsky S."/>
            <person name="Nowacki M."/>
            <person name="Nowak J.K."/>
            <person name="Plattner H."/>
            <person name="Poulain J."/>
            <person name="Ruiz F."/>
            <person name="Serrano V."/>
            <person name="Zagulski M."/>
            <person name="Dessen P."/>
            <person name="Betermier M."/>
            <person name="Weissenbach J."/>
            <person name="Scarpelli C."/>
            <person name="Schachter V."/>
            <person name="Sperling L."/>
            <person name="Meyer E."/>
            <person name="Cohen J."/>
            <person name="Wincker P."/>
        </authorList>
    </citation>
    <scope>NUCLEOTIDE SEQUENCE [LARGE SCALE GENOMIC DNA]</scope>
    <source>
        <strain evidence="1 2">Stock d4-2</strain>
    </source>
</reference>
<evidence type="ECO:0000313" key="1">
    <source>
        <dbReference type="EMBL" id="CAK59204.1"/>
    </source>
</evidence>
<name>A0BKY7_PARTE</name>
<dbReference type="OMA" id="SVWRWGT"/>
<gene>
    <name evidence="1" type="ORF">GSPATT00029835001</name>
</gene>
<dbReference type="GeneID" id="5012386"/>
<dbReference type="AlphaFoldDB" id="A0BKY7"/>
<dbReference type="Proteomes" id="UP000000600">
    <property type="component" value="Unassembled WGS sequence"/>
</dbReference>
<sequence length="107" mass="12231">MSQSPIVFTNKPSKPHPLDDSVWRWGTVLPKLPKIDLKPEIKSEPQYFQNNQLEDSQTINNYTVRSAVLHEVTIFNSNFRKLTIQKSTGMHSNSSLLNESSSLMSKQ</sequence>
<proteinExistence type="predicted"/>
<accession>A0BKY7</accession>
<organism evidence="1 2">
    <name type="scientific">Paramecium tetraurelia</name>
    <dbReference type="NCBI Taxonomy" id="5888"/>
    <lineage>
        <taxon>Eukaryota</taxon>
        <taxon>Sar</taxon>
        <taxon>Alveolata</taxon>
        <taxon>Ciliophora</taxon>
        <taxon>Intramacronucleata</taxon>
        <taxon>Oligohymenophorea</taxon>
        <taxon>Peniculida</taxon>
        <taxon>Parameciidae</taxon>
        <taxon>Paramecium</taxon>
    </lineage>
</organism>
<protein>
    <submittedName>
        <fullName evidence="1">Uncharacterized protein</fullName>
    </submittedName>
</protein>
<keyword evidence="2" id="KW-1185">Reference proteome</keyword>